<dbReference type="Gene3D" id="3.40.640.10">
    <property type="entry name" value="Type I PLP-dependent aspartate aminotransferase-like (Major domain)"/>
    <property type="match status" value="1"/>
</dbReference>
<accession>A0A514LJX0</accession>
<dbReference type="Gene3D" id="3.90.1150.10">
    <property type="entry name" value="Aspartate Aminotransferase, domain 1"/>
    <property type="match status" value="1"/>
</dbReference>
<dbReference type="PIRSF" id="PIRSF000521">
    <property type="entry name" value="Transaminase_4ab_Lys_Orn"/>
    <property type="match status" value="1"/>
</dbReference>
<protein>
    <submittedName>
        <fullName evidence="6">Aspartate aminotransferase family protein</fullName>
    </submittedName>
</protein>
<name>A0A514LJX0_9BACI</name>
<dbReference type="Proteomes" id="UP000319756">
    <property type="component" value="Chromosome"/>
</dbReference>
<dbReference type="InterPro" id="IPR015424">
    <property type="entry name" value="PyrdxlP-dep_Trfase"/>
</dbReference>
<proteinExistence type="inferred from homology"/>
<dbReference type="GO" id="GO:0008483">
    <property type="term" value="F:transaminase activity"/>
    <property type="evidence" value="ECO:0007669"/>
    <property type="project" value="UniProtKB-KW"/>
</dbReference>
<evidence type="ECO:0000313" key="7">
    <source>
        <dbReference type="Proteomes" id="UP000319756"/>
    </source>
</evidence>
<keyword evidence="3 6" id="KW-0808">Transferase</keyword>
<dbReference type="InterPro" id="IPR005814">
    <property type="entry name" value="Aminotrans_3"/>
</dbReference>
<evidence type="ECO:0000256" key="4">
    <source>
        <dbReference type="ARBA" id="ARBA00022898"/>
    </source>
</evidence>
<dbReference type="EMBL" id="CP035485">
    <property type="protein sequence ID" value="QDI92113.1"/>
    <property type="molecule type" value="Genomic_DNA"/>
</dbReference>
<evidence type="ECO:0000256" key="3">
    <source>
        <dbReference type="ARBA" id="ARBA00022679"/>
    </source>
</evidence>
<evidence type="ECO:0000256" key="1">
    <source>
        <dbReference type="ARBA" id="ARBA00008954"/>
    </source>
</evidence>
<reference evidence="7" key="1">
    <citation type="submission" date="2019-01" db="EMBL/GenBank/DDBJ databases">
        <title>Genomic analysis of Salicibibacter sp. NKC3-5.</title>
        <authorList>
            <person name="Oh Y.J."/>
        </authorList>
    </citation>
    <scope>NUCLEOTIDE SEQUENCE [LARGE SCALE GENOMIC DNA]</scope>
    <source>
        <strain evidence="7">NKC3-5</strain>
    </source>
</reference>
<keyword evidence="7" id="KW-1185">Reference proteome</keyword>
<dbReference type="PROSITE" id="PS00600">
    <property type="entry name" value="AA_TRANSFER_CLASS_3"/>
    <property type="match status" value="1"/>
</dbReference>
<dbReference type="KEGG" id="sale:EPH95_13725"/>
<dbReference type="GO" id="GO:0030170">
    <property type="term" value="F:pyridoxal phosphate binding"/>
    <property type="evidence" value="ECO:0007669"/>
    <property type="project" value="InterPro"/>
</dbReference>
<dbReference type="RefSeq" id="WP_142090629.1">
    <property type="nucleotide sequence ID" value="NZ_CP035485.1"/>
</dbReference>
<dbReference type="PANTHER" id="PTHR43094:SF1">
    <property type="entry name" value="AMINOTRANSFERASE CLASS-III"/>
    <property type="match status" value="1"/>
</dbReference>
<dbReference type="SUPFAM" id="SSF53383">
    <property type="entry name" value="PLP-dependent transferases"/>
    <property type="match status" value="1"/>
</dbReference>
<dbReference type="OrthoDB" id="9807885at2"/>
<dbReference type="AlphaFoldDB" id="A0A514LJX0"/>
<dbReference type="PANTHER" id="PTHR43094">
    <property type="entry name" value="AMINOTRANSFERASE"/>
    <property type="match status" value="1"/>
</dbReference>
<dbReference type="CDD" id="cd00610">
    <property type="entry name" value="OAT_like"/>
    <property type="match status" value="1"/>
</dbReference>
<gene>
    <name evidence="6" type="ORF">EPH95_13725</name>
</gene>
<keyword evidence="4 5" id="KW-0663">Pyridoxal phosphate</keyword>
<organism evidence="6 7">
    <name type="scientific">Salicibibacter halophilus</name>
    <dbReference type="NCBI Taxonomy" id="2502791"/>
    <lineage>
        <taxon>Bacteria</taxon>
        <taxon>Bacillati</taxon>
        <taxon>Bacillota</taxon>
        <taxon>Bacilli</taxon>
        <taxon>Bacillales</taxon>
        <taxon>Bacillaceae</taxon>
        <taxon>Salicibibacter</taxon>
    </lineage>
</organism>
<dbReference type="InterPro" id="IPR015422">
    <property type="entry name" value="PyrdxlP-dep_Trfase_small"/>
</dbReference>
<comment type="similarity">
    <text evidence="1 5">Belongs to the class-III pyridoxal-phosphate-dependent aminotransferase family.</text>
</comment>
<dbReference type="InterPro" id="IPR049704">
    <property type="entry name" value="Aminotrans_3_PPA_site"/>
</dbReference>
<evidence type="ECO:0000256" key="5">
    <source>
        <dbReference type="RuleBase" id="RU003560"/>
    </source>
</evidence>
<keyword evidence="2 6" id="KW-0032">Aminotransferase</keyword>
<dbReference type="FunFam" id="3.40.640.10:FF:000014">
    <property type="entry name" value="Adenosylmethionine-8-amino-7-oxononanoate aminotransferase, probable"/>
    <property type="match status" value="1"/>
</dbReference>
<dbReference type="NCBIfam" id="NF005812">
    <property type="entry name" value="PRK07678.1"/>
    <property type="match status" value="1"/>
</dbReference>
<dbReference type="InterPro" id="IPR015421">
    <property type="entry name" value="PyrdxlP-dep_Trfase_major"/>
</dbReference>
<evidence type="ECO:0000256" key="2">
    <source>
        <dbReference type="ARBA" id="ARBA00022576"/>
    </source>
</evidence>
<evidence type="ECO:0000313" key="6">
    <source>
        <dbReference type="EMBL" id="QDI92113.1"/>
    </source>
</evidence>
<dbReference type="Pfam" id="PF00202">
    <property type="entry name" value="Aminotran_3"/>
    <property type="match status" value="1"/>
</dbReference>
<sequence>MSQKTPQETLYEKDGRYMWHHMKPYQKDQNPMVIESAQDAWITDIEGNSYLDGMSGLWCVNVGYGREEMVAAATEQLRKMPFHPLSNSHVPGIQLAEKLNDWLKGDYRIFFSNSGSEANETAFKIARQYHHQNGEPGRYKFISRYRAYHGNTLGTLAATGQAQRKYRYEPLAPGFIHVHAPDEYRLPSGQSFEEWSLQCAQMMEDTIKWERPETVAGVIMEPIITGGGVLIPHPSYVKEVEKICKKYGLLLINDEVICGFGRTGENFGYQNYGIEPDIVTMAKGITSGYLPLAATAVKQKLYEPFKRKEESDHFRHVNTFGGNPAACKLAIKNLEIMEDEKLVERSKTLGKKIREGIQPLEGHPNVGNIRQKGLLFGIELVADKDTKEPISNNEIGKIIAQCKSRGLIIGKNADTVAGHSNTMTMAPPLSITDEDAAMIVRTVKEAFHV</sequence>